<dbReference type="Proteomes" id="UP000319342">
    <property type="component" value="Chromosome"/>
</dbReference>
<accession>A0A518CVQ5</accession>
<dbReference type="AlphaFoldDB" id="A0A518CVQ5"/>
<sequence>MLLVAQGTVQQADEFFEGRWPEARVVSDTERRLYPAFGLRRASLGQMFSLKVVKAFWKHRMYGVGRPVGDTFLLSGAFVVAGADVSFAHRGETPADHPKWSDLLERVRQARGAPTPT</sequence>
<proteinExistence type="predicted"/>
<name>A0A518CVQ5_9BACT</name>
<reference evidence="1 2" key="1">
    <citation type="submission" date="2019-02" db="EMBL/GenBank/DDBJ databases">
        <title>Deep-cultivation of Planctomycetes and their phenomic and genomic characterization uncovers novel biology.</title>
        <authorList>
            <person name="Wiegand S."/>
            <person name="Jogler M."/>
            <person name="Boedeker C."/>
            <person name="Pinto D."/>
            <person name="Vollmers J."/>
            <person name="Rivas-Marin E."/>
            <person name="Kohn T."/>
            <person name="Peeters S.H."/>
            <person name="Heuer A."/>
            <person name="Rast P."/>
            <person name="Oberbeckmann S."/>
            <person name="Bunk B."/>
            <person name="Jeske O."/>
            <person name="Meyerdierks A."/>
            <person name="Storesund J.E."/>
            <person name="Kallscheuer N."/>
            <person name="Luecker S."/>
            <person name="Lage O.M."/>
            <person name="Pohl T."/>
            <person name="Merkel B.J."/>
            <person name="Hornburger P."/>
            <person name="Mueller R.-W."/>
            <person name="Bruemmer F."/>
            <person name="Labrenz M."/>
            <person name="Spormann A.M."/>
            <person name="Op den Camp H."/>
            <person name="Overmann J."/>
            <person name="Amann R."/>
            <person name="Jetten M.S.M."/>
            <person name="Mascher T."/>
            <person name="Medema M.H."/>
            <person name="Devos D.P."/>
            <person name="Kaster A.-K."/>
            <person name="Ovreas L."/>
            <person name="Rohde M."/>
            <person name="Galperin M.Y."/>
            <person name="Jogler C."/>
        </authorList>
    </citation>
    <scope>NUCLEOTIDE SEQUENCE [LARGE SCALE GENOMIC DNA]</scope>
    <source>
        <strain evidence="1 2">Pla163</strain>
    </source>
</reference>
<keyword evidence="2" id="KW-1185">Reference proteome</keyword>
<evidence type="ECO:0000313" key="2">
    <source>
        <dbReference type="Proteomes" id="UP000319342"/>
    </source>
</evidence>
<evidence type="ECO:0008006" key="3">
    <source>
        <dbReference type="Google" id="ProtNLM"/>
    </source>
</evidence>
<dbReference type="InterPro" id="IPR032801">
    <property type="entry name" value="PXL2A/B/C"/>
</dbReference>
<dbReference type="RefSeq" id="WP_419186209.1">
    <property type="nucleotide sequence ID" value="NZ_CP036290.1"/>
</dbReference>
<protein>
    <recommendedName>
        <fullName evidence="3">AhpC/TSA family protein</fullName>
    </recommendedName>
</protein>
<evidence type="ECO:0000313" key="1">
    <source>
        <dbReference type="EMBL" id="QDU83278.1"/>
    </source>
</evidence>
<gene>
    <name evidence="1" type="ORF">Pla163_03760</name>
</gene>
<organism evidence="1 2">
    <name type="scientific">Rohdeia mirabilis</name>
    <dbReference type="NCBI Taxonomy" id="2528008"/>
    <lineage>
        <taxon>Bacteria</taxon>
        <taxon>Pseudomonadati</taxon>
        <taxon>Planctomycetota</taxon>
        <taxon>Planctomycetia</taxon>
        <taxon>Planctomycetia incertae sedis</taxon>
        <taxon>Rohdeia</taxon>
    </lineage>
</organism>
<dbReference type="EMBL" id="CP036290">
    <property type="protein sequence ID" value="QDU83278.1"/>
    <property type="molecule type" value="Genomic_DNA"/>
</dbReference>
<dbReference type="Pfam" id="PF13911">
    <property type="entry name" value="AhpC-TSA_2"/>
    <property type="match status" value="1"/>
</dbReference>